<accession>A0A7W6WFE3</accession>
<evidence type="ECO:0000313" key="1">
    <source>
        <dbReference type="EMBL" id="MBB4275599.1"/>
    </source>
</evidence>
<gene>
    <name evidence="1" type="ORF">GGE12_003388</name>
</gene>
<organism evidence="1 2">
    <name type="scientific">Rhizobium mongolense</name>
    <dbReference type="NCBI Taxonomy" id="57676"/>
    <lineage>
        <taxon>Bacteria</taxon>
        <taxon>Pseudomonadati</taxon>
        <taxon>Pseudomonadota</taxon>
        <taxon>Alphaproteobacteria</taxon>
        <taxon>Hyphomicrobiales</taxon>
        <taxon>Rhizobiaceae</taxon>
        <taxon>Rhizobium/Agrobacterium group</taxon>
        <taxon>Rhizobium</taxon>
    </lineage>
</organism>
<comment type="caution">
    <text evidence="1">The sequence shown here is derived from an EMBL/GenBank/DDBJ whole genome shotgun (WGS) entry which is preliminary data.</text>
</comment>
<protein>
    <submittedName>
        <fullName evidence="1">Tetratricopeptide (TPR) repeat protein</fullName>
    </submittedName>
</protein>
<evidence type="ECO:0000313" key="2">
    <source>
        <dbReference type="Proteomes" id="UP000533641"/>
    </source>
</evidence>
<reference evidence="1 2" key="1">
    <citation type="submission" date="2020-08" db="EMBL/GenBank/DDBJ databases">
        <title>Genomic Encyclopedia of Type Strains, Phase IV (KMG-V): Genome sequencing to study the core and pangenomes of soil and plant-associated prokaryotes.</title>
        <authorList>
            <person name="Whitman W."/>
        </authorList>
    </citation>
    <scope>NUCLEOTIDE SEQUENCE [LARGE SCALE GENOMIC DNA]</scope>
    <source>
        <strain evidence="1 2">SEMIA 402</strain>
    </source>
</reference>
<dbReference type="AlphaFoldDB" id="A0A7W6WFE3"/>
<dbReference type="RefSeq" id="WP_183926615.1">
    <property type="nucleotide sequence ID" value="NZ_JACIGM010000006.1"/>
</dbReference>
<dbReference type="InterPro" id="IPR011990">
    <property type="entry name" value="TPR-like_helical_dom_sf"/>
</dbReference>
<sequence length="122" mass="13486">MLLEAGDAKSAIKKWQAALDLLPQPAHLWDASVWLHASIGEARRALGLTNEALESFRNAEASAQGHSNAFVQLGIGTCLYDLGRAEESIDPLLRAFMMEGAEIFEESDPAYLDYLRLKRLID</sequence>
<dbReference type="EMBL" id="JACIGM010000006">
    <property type="protein sequence ID" value="MBB4275599.1"/>
    <property type="molecule type" value="Genomic_DNA"/>
</dbReference>
<proteinExistence type="predicted"/>
<dbReference type="SUPFAM" id="SSF48452">
    <property type="entry name" value="TPR-like"/>
    <property type="match status" value="1"/>
</dbReference>
<dbReference type="Gene3D" id="1.25.40.10">
    <property type="entry name" value="Tetratricopeptide repeat domain"/>
    <property type="match status" value="1"/>
</dbReference>
<dbReference type="Proteomes" id="UP000533641">
    <property type="component" value="Unassembled WGS sequence"/>
</dbReference>
<name>A0A7W6WFE3_9HYPH</name>